<keyword evidence="3" id="KW-0460">Magnesium</keyword>
<proteinExistence type="predicted"/>
<accession>A0ABV9DR63</accession>
<dbReference type="Pfam" id="PF00459">
    <property type="entry name" value="Inositol_P"/>
    <property type="match status" value="1"/>
</dbReference>
<dbReference type="InterPro" id="IPR000760">
    <property type="entry name" value="Inositol_monophosphatase-like"/>
</dbReference>
<name>A0ABV9DR63_9ACTN</name>
<dbReference type="Proteomes" id="UP001595923">
    <property type="component" value="Unassembled WGS sequence"/>
</dbReference>
<dbReference type="PROSITE" id="PS00629">
    <property type="entry name" value="IMP_1"/>
    <property type="match status" value="1"/>
</dbReference>
<protein>
    <submittedName>
        <fullName evidence="4">Inositol monophosphatase family protein</fullName>
    </submittedName>
</protein>
<dbReference type="PRINTS" id="PR00377">
    <property type="entry name" value="IMPHPHTASES"/>
</dbReference>
<sequence>MAGAVAEVGALLREWRGDPAAIAGRWHNGQFTAAADARAHDALSARLRRISPEVPVISEEDPGSAAGPRPDRYWLIDPIDGTASYAHGFPGYVTQAALMVDARPMACAIHAPETDVLYTAAHGMGAAANGRMLPRAAPAPPGTGVLTDNTPQPHGIARAAYDHFGYGRYLECGGISLKLCRIAEGAAHLFVKDVPVRDWDVAAPDLLLRETGCRLSRLDGAPFDYLGDPEGTGLIGAADAGTHTAVADWHRARAGHPIG</sequence>
<dbReference type="RefSeq" id="WP_378571960.1">
    <property type="nucleotide sequence ID" value="NZ_JBHSFQ010000003.1"/>
</dbReference>
<gene>
    <name evidence="4" type="ORF">ACFO4E_04645</name>
</gene>
<reference evidence="5" key="1">
    <citation type="journal article" date="2019" name="Int. J. Syst. Evol. Microbiol.">
        <title>The Global Catalogue of Microorganisms (GCM) 10K type strain sequencing project: providing services to taxonomists for standard genome sequencing and annotation.</title>
        <authorList>
            <consortium name="The Broad Institute Genomics Platform"/>
            <consortium name="The Broad Institute Genome Sequencing Center for Infectious Disease"/>
            <person name="Wu L."/>
            <person name="Ma J."/>
        </authorList>
    </citation>
    <scope>NUCLEOTIDE SEQUENCE [LARGE SCALE GENOMIC DNA]</scope>
    <source>
        <strain evidence="5">XZYJ18</strain>
    </source>
</reference>
<dbReference type="InterPro" id="IPR020583">
    <property type="entry name" value="Inositol_monoP_metal-BS"/>
</dbReference>
<keyword evidence="1" id="KW-0479">Metal-binding</keyword>
<dbReference type="Gene3D" id="3.40.190.80">
    <property type="match status" value="1"/>
</dbReference>
<evidence type="ECO:0000256" key="1">
    <source>
        <dbReference type="ARBA" id="ARBA00022723"/>
    </source>
</evidence>
<evidence type="ECO:0000313" key="4">
    <source>
        <dbReference type="EMBL" id="MFC4561142.1"/>
    </source>
</evidence>
<dbReference type="PANTHER" id="PTHR20854:SF4">
    <property type="entry name" value="INOSITOL-1-MONOPHOSPHATASE-RELATED"/>
    <property type="match status" value="1"/>
</dbReference>
<dbReference type="SUPFAM" id="SSF56655">
    <property type="entry name" value="Carbohydrate phosphatase"/>
    <property type="match status" value="1"/>
</dbReference>
<evidence type="ECO:0000256" key="2">
    <source>
        <dbReference type="ARBA" id="ARBA00022801"/>
    </source>
</evidence>
<keyword evidence="2" id="KW-0378">Hydrolase</keyword>
<evidence type="ECO:0000313" key="5">
    <source>
        <dbReference type="Proteomes" id="UP001595923"/>
    </source>
</evidence>
<comment type="caution">
    <text evidence="4">The sequence shown here is derived from an EMBL/GenBank/DDBJ whole genome shotgun (WGS) entry which is preliminary data.</text>
</comment>
<dbReference type="Gene3D" id="3.30.540.10">
    <property type="entry name" value="Fructose-1,6-Bisphosphatase, subunit A, domain 1"/>
    <property type="match status" value="1"/>
</dbReference>
<dbReference type="EMBL" id="JBHSFQ010000003">
    <property type="protein sequence ID" value="MFC4561142.1"/>
    <property type="molecule type" value="Genomic_DNA"/>
</dbReference>
<keyword evidence="5" id="KW-1185">Reference proteome</keyword>
<dbReference type="PANTHER" id="PTHR20854">
    <property type="entry name" value="INOSITOL MONOPHOSPHATASE"/>
    <property type="match status" value="1"/>
</dbReference>
<organism evidence="4 5">
    <name type="scientific">Nocardiopsis mangrovi</name>
    <dbReference type="NCBI Taxonomy" id="1179818"/>
    <lineage>
        <taxon>Bacteria</taxon>
        <taxon>Bacillati</taxon>
        <taxon>Actinomycetota</taxon>
        <taxon>Actinomycetes</taxon>
        <taxon>Streptosporangiales</taxon>
        <taxon>Nocardiopsidaceae</taxon>
        <taxon>Nocardiopsis</taxon>
    </lineage>
</organism>
<evidence type="ECO:0000256" key="3">
    <source>
        <dbReference type="ARBA" id="ARBA00022842"/>
    </source>
</evidence>